<evidence type="ECO:0000256" key="9">
    <source>
        <dbReference type="ARBA" id="ARBA00022833"/>
    </source>
</evidence>
<evidence type="ECO:0000256" key="8">
    <source>
        <dbReference type="ARBA" id="ARBA00022801"/>
    </source>
</evidence>
<evidence type="ECO:0000256" key="3">
    <source>
        <dbReference type="ARBA" id="ARBA00012721"/>
    </source>
</evidence>
<dbReference type="Pfam" id="PF01502">
    <property type="entry name" value="PRA-CH"/>
    <property type="match status" value="1"/>
</dbReference>
<evidence type="ECO:0000256" key="1">
    <source>
        <dbReference type="ARBA" id="ARBA00000024"/>
    </source>
</evidence>
<keyword evidence="10" id="KW-0460">Magnesium</keyword>
<keyword evidence="11" id="KW-0368">Histidine biosynthesis</keyword>
<dbReference type="EMBL" id="CAFABD010000090">
    <property type="protein sequence ID" value="CAB4826354.1"/>
    <property type="molecule type" value="Genomic_DNA"/>
</dbReference>
<dbReference type="PANTHER" id="PTHR42945:SF11">
    <property type="entry name" value="PHOSPHORIBOSYL-AMP CYCLOHYDROLASE"/>
    <property type="match status" value="1"/>
</dbReference>
<dbReference type="InterPro" id="IPR038019">
    <property type="entry name" value="PRib_AMP_CycHydrolase_sf"/>
</dbReference>
<evidence type="ECO:0000256" key="5">
    <source>
        <dbReference type="ARBA" id="ARBA00022490"/>
    </source>
</evidence>
<dbReference type="EMBL" id="CAEZSM010000009">
    <property type="protein sequence ID" value="CAB4534880.1"/>
    <property type="molecule type" value="Genomic_DNA"/>
</dbReference>
<feature type="domain" description="Phosphoribosyl-AMP cyclohydrolase" evidence="12">
    <location>
        <begin position="35"/>
        <end position="108"/>
    </location>
</feature>
<comment type="catalytic activity">
    <reaction evidence="1">
        <text>1-(5-phospho-beta-D-ribosyl)-5'-AMP + H2O = 1-(5-phospho-beta-D-ribosyl)-5-[(5-phospho-beta-D-ribosylamino)methylideneamino]imidazole-4-carboxamide</text>
        <dbReference type="Rhea" id="RHEA:20049"/>
        <dbReference type="ChEBI" id="CHEBI:15377"/>
        <dbReference type="ChEBI" id="CHEBI:58435"/>
        <dbReference type="ChEBI" id="CHEBI:59457"/>
        <dbReference type="EC" id="3.5.4.19"/>
    </reaction>
</comment>
<keyword evidence="8" id="KW-0378">Hydrolase</keyword>
<protein>
    <recommendedName>
        <fullName evidence="4">Histidine biosynthesis bifunctional protein HisIE</fullName>
        <ecNumber evidence="3">3.5.4.19</ecNumber>
    </recommendedName>
</protein>
<dbReference type="GO" id="GO:0004636">
    <property type="term" value="F:phosphoribosyl-ATP diphosphatase activity"/>
    <property type="evidence" value="ECO:0007669"/>
    <property type="project" value="UniProtKB-ARBA"/>
</dbReference>
<dbReference type="HAMAP" id="MF_01021">
    <property type="entry name" value="HisI"/>
    <property type="match status" value="1"/>
</dbReference>
<organism evidence="13">
    <name type="scientific">freshwater metagenome</name>
    <dbReference type="NCBI Taxonomy" id="449393"/>
    <lineage>
        <taxon>unclassified sequences</taxon>
        <taxon>metagenomes</taxon>
        <taxon>ecological metagenomes</taxon>
    </lineage>
</organism>
<evidence type="ECO:0000256" key="6">
    <source>
        <dbReference type="ARBA" id="ARBA00022605"/>
    </source>
</evidence>
<dbReference type="EMBL" id="CAEZWZ010000143">
    <property type="protein sequence ID" value="CAB4677175.1"/>
    <property type="molecule type" value="Genomic_DNA"/>
</dbReference>
<gene>
    <name evidence="13" type="ORF">UFOPK1438_00145</name>
    <name evidence="14" type="ORF">UFOPK2329_00853</name>
    <name evidence="15" type="ORF">UFOPK3166_00661</name>
    <name evidence="16" type="ORF">UFOPK4424_00258</name>
</gene>
<dbReference type="EMBL" id="CAFBRW010000030">
    <property type="protein sequence ID" value="CAB5112841.1"/>
    <property type="molecule type" value="Genomic_DNA"/>
</dbReference>
<name>A0A6J6B764_9ZZZZ</name>
<reference evidence="13" key="1">
    <citation type="submission" date="2020-05" db="EMBL/GenBank/DDBJ databases">
        <authorList>
            <person name="Chiriac C."/>
            <person name="Salcher M."/>
            <person name="Ghai R."/>
            <person name="Kavagutti S V."/>
        </authorList>
    </citation>
    <scope>NUCLEOTIDE SEQUENCE</scope>
</reference>
<evidence type="ECO:0000256" key="2">
    <source>
        <dbReference type="ARBA" id="ARBA00005169"/>
    </source>
</evidence>
<keyword evidence="9" id="KW-0862">Zinc</keyword>
<evidence type="ECO:0000313" key="15">
    <source>
        <dbReference type="EMBL" id="CAB4826354.1"/>
    </source>
</evidence>
<dbReference type="InterPro" id="IPR026660">
    <property type="entry name" value="PRA-CH"/>
</dbReference>
<dbReference type="InterPro" id="IPR002496">
    <property type="entry name" value="PRib_AMP_CycHydrolase_dom"/>
</dbReference>
<dbReference type="FunFam" id="3.10.20.810:FF:000001">
    <property type="entry name" value="Histidine biosynthesis bifunctional protein HisIE"/>
    <property type="match status" value="1"/>
</dbReference>
<dbReference type="GO" id="GO:0000105">
    <property type="term" value="P:L-histidine biosynthetic process"/>
    <property type="evidence" value="ECO:0007669"/>
    <property type="project" value="UniProtKB-UniPathway"/>
</dbReference>
<evidence type="ECO:0000256" key="7">
    <source>
        <dbReference type="ARBA" id="ARBA00022723"/>
    </source>
</evidence>
<dbReference type="GO" id="GO:0004635">
    <property type="term" value="F:phosphoribosyl-AMP cyclohydrolase activity"/>
    <property type="evidence" value="ECO:0007669"/>
    <property type="project" value="UniProtKB-EC"/>
</dbReference>
<dbReference type="NCBIfam" id="NF000768">
    <property type="entry name" value="PRK00051.1"/>
    <property type="match status" value="1"/>
</dbReference>
<keyword evidence="7" id="KW-0479">Metal-binding</keyword>
<dbReference type="PANTHER" id="PTHR42945">
    <property type="entry name" value="HISTIDINE BIOSYNTHESIS BIFUNCTIONAL PROTEIN"/>
    <property type="match status" value="1"/>
</dbReference>
<keyword evidence="5" id="KW-0963">Cytoplasm</keyword>
<evidence type="ECO:0000313" key="14">
    <source>
        <dbReference type="EMBL" id="CAB4677175.1"/>
    </source>
</evidence>
<keyword evidence="6" id="KW-0028">Amino-acid biosynthesis</keyword>
<dbReference type="Gene3D" id="3.10.20.810">
    <property type="entry name" value="Phosphoribosyl-AMP cyclohydrolase"/>
    <property type="match status" value="1"/>
</dbReference>
<evidence type="ECO:0000256" key="10">
    <source>
        <dbReference type="ARBA" id="ARBA00022842"/>
    </source>
</evidence>
<comment type="pathway">
    <text evidence="2">Amino-acid biosynthesis; L-histidine biosynthesis; L-histidine from 5-phospho-alpha-D-ribose 1-diphosphate: step 3/9.</text>
</comment>
<accession>A0A6J6B764</accession>
<dbReference type="SUPFAM" id="SSF141734">
    <property type="entry name" value="HisI-like"/>
    <property type="match status" value="1"/>
</dbReference>
<dbReference type="EC" id="3.5.4.19" evidence="3"/>
<dbReference type="UniPathway" id="UPA00031">
    <property type="reaction ID" value="UER00008"/>
</dbReference>
<proteinExistence type="inferred from homology"/>
<evidence type="ECO:0000313" key="16">
    <source>
        <dbReference type="EMBL" id="CAB5112841.1"/>
    </source>
</evidence>
<sequence>MARIELSAEIYSLLKDGDSLIPAIAQDVKTHEVLMLAYMNKESLAATLSTGRATYWSRSRNELWIKGATSGHTQEVHSISLDCDGDALLLQVTQVGAACHTGDATCFHQNIEMKSQG</sequence>
<dbReference type="GO" id="GO:0046872">
    <property type="term" value="F:metal ion binding"/>
    <property type="evidence" value="ECO:0007669"/>
    <property type="project" value="UniProtKB-KW"/>
</dbReference>
<evidence type="ECO:0000256" key="4">
    <source>
        <dbReference type="ARBA" id="ARBA00017720"/>
    </source>
</evidence>
<evidence type="ECO:0000313" key="13">
    <source>
        <dbReference type="EMBL" id="CAB4534880.1"/>
    </source>
</evidence>
<evidence type="ECO:0000259" key="12">
    <source>
        <dbReference type="Pfam" id="PF01502"/>
    </source>
</evidence>
<dbReference type="AlphaFoldDB" id="A0A6J6B764"/>
<evidence type="ECO:0000256" key="11">
    <source>
        <dbReference type="ARBA" id="ARBA00023102"/>
    </source>
</evidence>